<reference evidence="5 6" key="1">
    <citation type="submission" date="2007-01" db="EMBL/GenBank/DDBJ databases">
        <authorList>
            <person name="Haygood M."/>
            <person name="Podell S."/>
            <person name="Anderson C."/>
            <person name="Hopkinson B."/>
            <person name="Roe K."/>
            <person name="Barbeau K."/>
            <person name="Gaasterland T."/>
            <person name="Ferriera S."/>
            <person name="Johnson J."/>
            <person name="Kravitz S."/>
            <person name="Beeson K."/>
            <person name="Sutton G."/>
            <person name="Rogers Y.-H."/>
            <person name="Friedman R."/>
            <person name="Frazier M."/>
            <person name="Venter J.C."/>
        </authorList>
    </citation>
    <scope>NUCLEOTIDE SEQUENCE [LARGE SCALE GENOMIC DNA]</scope>
    <source>
        <strain evidence="5 6">ATCC 23134</strain>
    </source>
</reference>
<evidence type="ECO:0000256" key="1">
    <source>
        <dbReference type="ARBA" id="ARBA00006914"/>
    </source>
</evidence>
<dbReference type="InterPro" id="IPR050221">
    <property type="entry name" value="26S_Proteasome_ATPase"/>
</dbReference>
<dbReference type="OrthoDB" id="7438987at2"/>
<dbReference type="Pfam" id="PF00004">
    <property type="entry name" value="AAA"/>
    <property type="match status" value="1"/>
</dbReference>
<dbReference type="InterPro" id="IPR003593">
    <property type="entry name" value="AAA+_ATPase"/>
</dbReference>
<feature type="domain" description="AAA+ ATPase" evidence="4">
    <location>
        <begin position="345"/>
        <end position="483"/>
    </location>
</feature>
<dbReference type="RefSeq" id="WP_002694061.1">
    <property type="nucleotide sequence ID" value="NZ_AAWS01000003.1"/>
</dbReference>
<dbReference type="Gene3D" id="3.40.50.300">
    <property type="entry name" value="P-loop containing nucleotide triphosphate hydrolases"/>
    <property type="match status" value="1"/>
</dbReference>
<dbReference type="InterPro" id="IPR003959">
    <property type="entry name" value="ATPase_AAA_core"/>
</dbReference>
<comment type="caution">
    <text evidence="5">The sequence shown here is derived from an EMBL/GenBank/DDBJ whole genome shotgun (WGS) entry which is preliminary data.</text>
</comment>
<evidence type="ECO:0000256" key="3">
    <source>
        <dbReference type="ARBA" id="ARBA00022840"/>
    </source>
</evidence>
<dbReference type="Proteomes" id="UP000004095">
    <property type="component" value="Unassembled WGS sequence"/>
</dbReference>
<accession>A1ZEG9</accession>
<dbReference type="PANTHER" id="PTHR23073">
    <property type="entry name" value="26S PROTEASOME REGULATORY SUBUNIT"/>
    <property type="match status" value="1"/>
</dbReference>
<sequence>MKNIQNIEPNLVLKSIEKLSMAFKESELTDQNKTKILHSLREETKVVKDFLHCSDDEAWLFSVMFAMSISGKDTDLDSLTQYLSCNPFFIVSLSPVLESLVSKRLLIKNTGYDMKVIATRFHVSNYVFNAISLNKSIPKNDHFEDVYEVIERVNEMICEREKNNIPTDELFTEGLDLLKREAKRFKLVQSILDFNLYEDDTLLLVHLCHAFANDSNEADIERYIYYVYDSMGSKIRAKKNLFSGQSQLIEQDLACFVDDSFYGGKELALTDKAIDLLFSEDLGALEKSKPFNPKHCIFIAPEKIKPVSLFFNQEEKKQLDLFFELLEENNFKKTITKFEKMGYASGLTFLLYGDPGTGKTQIAYNLAHTTNRPLLLVDISSIRDKYVGESEKRIKQVFKTYKQAKDYYDQCPILFFNESDALISKRYEVSSSVDQMNNSMQNILLQELEDFEGILIATSNMNMNLDNAFERRFLYKVKFHKPDTKTRQLIWQSKIADISDKDAKKLARDFLLTGGQIANVVRKYTLENILKDSLPNIAELRELCTNEFFGKNDRMIGFKK</sequence>
<dbReference type="AlphaFoldDB" id="A1ZEG9"/>
<protein>
    <submittedName>
        <fullName evidence="5">Aaa family atpase</fullName>
    </submittedName>
</protein>
<keyword evidence="2" id="KW-0547">Nucleotide-binding</keyword>
<evidence type="ECO:0000259" key="4">
    <source>
        <dbReference type="SMART" id="SM00382"/>
    </source>
</evidence>
<dbReference type="eggNOG" id="COG0464">
    <property type="taxonomic scope" value="Bacteria"/>
</dbReference>
<evidence type="ECO:0000256" key="2">
    <source>
        <dbReference type="ARBA" id="ARBA00022741"/>
    </source>
</evidence>
<name>A1ZEG9_MICM2</name>
<gene>
    <name evidence="5" type="ORF">M23134_04310</name>
</gene>
<dbReference type="InterPro" id="IPR027417">
    <property type="entry name" value="P-loop_NTPase"/>
</dbReference>
<dbReference type="GO" id="GO:0016887">
    <property type="term" value="F:ATP hydrolysis activity"/>
    <property type="evidence" value="ECO:0007669"/>
    <property type="project" value="InterPro"/>
</dbReference>
<dbReference type="GO" id="GO:0005524">
    <property type="term" value="F:ATP binding"/>
    <property type="evidence" value="ECO:0007669"/>
    <property type="project" value="UniProtKB-KW"/>
</dbReference>
<comment type="similarity">
    <text evidence="1">Belongs to the AAA ATPase family.</text>
</comment>
<organism evidence="5 6">
    <name type="scientific">Microscilla marina ATCC 23134</name>
    <dbReference type="NCBI Taxonomy" id="313606"/>
    <lineage>
        <taxon>Bacteria</taxon>
        <taxon>Pseudomonadati</taxon>
        <taxon>Bacteroidota</taxon>
        <taxon>Cytophagia</taxon>
        <taxon>Cytophagales</taxon>
        <taxon>Microscillaceae</taxon>
        <taxon>Microscilla</taxon>
    </lineage>
</organism>
<proteinExistence type="inferred from homology"/>
<dbReference type="SUPFAM" id="SSF52540">
    <property type="entry name" value="P-loop containing nucleoside triphosphate hydrolases"/>
    <property type="match status" value="1"/>
</dbReference>
<keyword evidence="6" id="KW-1185">Reference proteome</keyword>
<dbReference type="EMBL" id="AAWS01000003">
    <property type="protein sequence ID" value="EAY31477.1"/>
    <property type="molecule type" value="Genomic_DNA"/>
</dbReference>
<keyword evidence="3" id="KW-0067">ATP-binding</keyword>
<evidence type="ECO:0000313" key="6">
    <source>
        <dbReference type="Proteomes" id="UP000004095"/>
    </source>
</evidence>
<evidence type="ECO:0000313" key="5">
    <source>
        <dbReference type="EMBL" id="EAY31477.1"/>
    </source>
</evidence>
<dbReference type="CDD" id="cd19481">
    <property type="entry name" value="RecA-like_protease"/>
    <property type="match status" value="1"/>
</dbReference>
<dbReference type="SMART" id="SM00382">
    <property type="entry name" value="AAA"/>
    <property type="match status" value="1"/>
</dbReference>